<dbReference type="OrthoDB" id="1356145at2"/>
<evidence type="ECO:0008006" key="3">
    <source>
        <dbReference type="Google" id="ProtNLM"/>
    </source>
</evidence>
<accession>K4KHI0</accession>
<sequence>MPKPQLFLLTPGYGESENQFCPDCALVEGFFVYQPALKAMVDFHYIAFTRPRAPLVQLLGEALQNSPALVFPEGIYPEGVPVADSGRAYLNDGRAICTWLGNQAKGLIPS</sequence>
<dbReference type="AlphaFoldDB" id="K4KHI0"/>
<dbReference type="InterPro" id="IPR021439">
    <property type="entry name" value="DUF3088"/>
</dbReference>
<dbReference type="EMBL" id="CP003746">
    <property type="protein sequence ID" value="AFU98471.2"/>
    <property type="molecule type" value="Genomic_DNA"/>
</dbReference>
<evidence type="ECO:0000313" key="2">
    <source>
        <dbReference type="Proteomes" id="UP000000466"/>
    </source>
</evidence>
<dbReference type="RefSeq" id="WP_016389267.1">
    <property type="nucleotide sequence ID" value="NC_018868.3"/>
</dbReference>
<gene>
    <name evidence="1" type="ordered locus">M5M_06380</name>
</gene>
<dbReference type="Proteomes" id="UP000000466">
    <property type="component" value="Chromosome"/>
</dbReference>
<dbReference type="eggNOG" id="ENOG5031YUV">
    <property type="taxonomic scope" value="Bacteria"/>
</dbReference>
<protein>
    <recommendedName>
        <fullName evidence="3">DUF3088 family protein</fullName>
    </recommendedName>
</protein>
<name>K4KHI0_SIMAS</name>
<dbReference type="Pfam" id="PF11287">
    <property type="entry name" value="DUF3088"/>
    <property type="match status" value="1"/>
</dbReference>
<proteinExistence type="predicted"/>
<evidence type="ECO:0000313" key="1">
    <source>
        <dbReference type="EMBL" id="AFU98471.2"/>
    </source>
</evidence>
<keyword evidence="2" id="KW-1185">Reference proteome</keyword>
<dbReference type="KEGG" id="saga:M5M_06380"/>
<reference evidence="1 2" key="1">
    <citation type="journal article" date="2013" name="Genome Announc.">
        <title>Complete genome sequence of Simiduia agarivorans SA1(T), a marine bacterium able to degrade a variety of polysaccharides.</title>
        <authorList>
            <person name="Lin S.Y."/>
            <person name="Shieh W.Y."/>
            <person name="Chen J.S."/>
            <person name="Tang S.L."/>
        </authorList>
    </citation>
    <scope>NUCLEOTIDE SEQUENCE [LARGE SCALE GENOMIC DNA]</scope>
    <source>
        <strain evidence="2">DSM 21679 / JCM 13881 / BCRC 17597 / SA1</strain>
    </source>
</reference>
<dbReference type="STRING" id="1117647.M5M_06380"/>
<organism evidence="1 2">
    <name type="scientific">Simiduia agarivorans (strain DSM 21679 / JCM 13881 / BCRC 17597 / SA1)</name>
    <dbReference type="NCBI Taxonomy" id="1117647"/>
    <lineage>
        <taxon>Bacteria</taxon>
        <taxon>Pseudomonadati</taxon>
        <taxon>Pseudomonadota</taxon>
        <taxon>Gammaproteobacteria</taxon>
        <taxon>Cellvibrionales</taxon>
        <taxon>Cellvibrionaceae</taxon>
        <taxon>Simiduia</taxon>
    </lineage>
</organism>
<dbReference type="HOGENOM" id="CLU_141697_0_0_6"/>